<accession>A0A2P2NT90</accession>
<dbReference type="AlphaFoldDB" id="A0A2P2NT90"/>
<evidence type="ECO:0000313" key="2">
    <source>
        <dbReference type="EMBL" id="MBX45722.1"/>
    </source>
</evidence>
<sequence length="49" mass="5785">MFQEDQFTNKHHTKNHTSTVSKSTKILLQFDLSVNLVMFFLIRIQQSTT</sequence>
<proteinExistence type="predicted"/>
<organism evidence="2">
    <name type="scientific">Rhizophora mucronata</name>
    <name type="common">Asiatic mangrove</name>
    <dbReference type="NCBI Taxonomy" id="61149"/>
    <lineage>
        <taxon>Eukaryota</taxon>
        <taxon>Viridiplantae</taxon>
        <taxon>Streptophyta</taxon>
        <taxon>Embryophyta</taxon>
        <taxon>Tracheophyta</taxon>
        <taxon>Spermatophyta</taxon>
        <taxon>Magnoliopsida</taxon>
        <taxon>eudicotyledons</taxon>
        <taxon>Gunneridae</taxon>
        <taxon>Pentapetalae</taxon>
        <taxon>rosids</taxon>
        <taxon>fabids</taxon>
        <taxon>Malpighiales</taxon>
        <taxon>Rhizophoraceae</taxon>
        <taxon>Rhizophora</taxon>
    </lineage>
</organism>
<protein>
    <submittedName>
        <fullName evidence="2">Uncharacterized protein</fullName>
    </submittedName>
</protein>
<name>A0A2P2NT90_RHIMU</name>
<reference evidence="2" key="1">
    <citation type="submission" date="2018-02" db="EMBL/GenBank/DDBJ databases">
        <title>Rhizophora mucronata_Transcriptome.</title>
        <authorList>
            <person name="Meera S.P."/>
            <person name="Sreeshan A."/>
            <person name="Augustine A."/>
        </authorList>
    </citation>
    <scope>NUCLEOTIDE SEQUENCE</scope>
    <source>
        <tissue evidence="2">Leaf</tissue>
    </source>
</reference>
<feature type="region of interest" description="Disordered" evidence="1">
    <location>
        <begin position="1"/>
        <end position="22"/>
    </location>
</feature>
<evidence type="ECO:0000256" key="1">
    <source>
        <dbReference type="SAM" id="MobiDB-lite"/>
    </source>
</evidence>
<dbReference type="EMBL" id="GGEC01065238">
    <property type="protein sequence ID" value="MBX45722.1"/>
    <property type="molecule type" value="Transcribed_RNA"/>
</dbReference>